<comment type="caution">
    <text evidence="2">The sequence shown here is derived from an EMBL/GenBank/DDBJ whole genome shotgun (WGS) entry which is preliminary data.</text>
</comment>
<dbReference type="InterPro" id="IPR054722">
    <property type="entry name" value="PolX-like_BBD"/>
</dbReference>
<proteinExistence type="predicted"/>
<dbReference type="Pfam" id="PF22936">
    <property type="entry name" value="Pol_BBD"/>
    <property type="match status" value="1"/>
</dbReference>
<dbReference type="AlphaFoldDB" id="A0A8K1C779"/>
<gene>
    <name evidence="2" type="ORF">Poli38472_014826</name>
</gene>
<protein>
    <recommendedName>
        <fullName evidence="1">Retrovirus-related Pol polyprotein from transposon TNT 1-94-like beta-barrel domain-containing protein</fullName>
    </recommendedName>
</protein>
<accession>A0A8K1C779</accession>
<organism evidence="2 3">
    <name type="scientific">Pythium oligandrum</name>
    <name type="common">Mycoparasitic fungus</name>
    <dbReference type="NCBI Taxonomy" id="41045"/>
    <lineage>
        <taxon>Eukaryota</taxon>
        <taxon>Sar</taxon>
        <taxon>Stramenopiles</taxon>
        <taxon>Oomycota</taxon>
        <taxon>Peronosporomycetes</taxon>
        <taxon>Pythiales</taxon>
        <taxon>Pythiaceae</taxon>
        <taxon>Pythium</taxon>
    </lineage>
</organism>
<name>A0A8K1C779_PYTOL</name>
<dbReference type="OrthoDB" id="91303at2759"/>
<evidence type="ECO:0000313" key="2">
    <source>
        <dbReference type="EMBL" id="TMW57693.1"/>
    </source>
</evidence>
<reference evidence="2" key="1">
    <citation type="submission" date="2019-03" db="EMBL/GenBank/DDBJ databases">
        <title>Long read genome sequence of the mycoparasitic Pythium oligandrum ATCC 38472 isolated from sugarbeet rhizosphere.</title>
        <authorList>
            <person name="Gaulin E."/>
        </authorList>
    </citation>
    <scope>NUCLEOTIDE SEQUENCE</scope>
    <source>
        <strain evidence="2">ATCC 38472_TT</strain>
    </source>
</reference>
<sequence length="134" mass="14784">MRPSEGSITFGGNNQIPIQATGDVTLKVTDSKGKTKYLELKNVLYTPGLKFNLLSVAAAVMDDFHVSFNRKACAINTSQRFSLEARMAKDANLYQFRTTPTAKRAIVLVAKYDDIFVLVVGKIGMQVSSAHRVR</sequence>
<feature type="domain" description="Retrovirus-related Pol polyprotein from transposon TNT 1-94-like beta-barrel" evidence="1">
    <location>
        <begin position="4"/>
        <end position="60"/>
    </location>
</feature>
<keyword evidence="3" id="KW-1185">Reference proteome</keyword>
<evidence type="ECO:0000313" key="3">
    <source>
        <dbReference type="Proteomes" id="UP000794436"/>
    </source>
</evidence>
<evidence type="ECO:0000259" key="1">
    <source>
        <dbReference type="Pfam" id="PF22936"/>
    </source>
</evidence>
<dbReference type="Proteomes" id="UP000794436">
    <property type="component" value="Unassembled WGS sequence"/>
</dbReference>
<dbReference type="EMBL" id="SPLM01000119">
    <property type="protein sequence ID" value="TMW57693.1"/>
    <property type="molecule type" value="Genomic_DNA"/>
</dbReference>